<keyword evidence="2 3" id="KW-0342">GTP-binding</keyword>
<keyword evidence="1 3" id="KW-0547">Nucleotide-binding</keyword>
<dbReference type="OrthoDB" id="2412813at2759"/>
<evidence type="ECO:0000256" key="4">
    <source>
        <dbReference type="PIRSR" id="PIRSR606689-2"/>
    </source>
</evidence>
<dbReference type="Gene3D" id="3.40.50.300">
    <property type="entry name" value="P-loop containing nucleotide triphosphate hydrolases"/>
    <property type="match status" value="1"/>
</dbReference>
<protein>
    <recommendedName>
        <fullName evidence="7">ADP-ribosylation factor</fullName>
    </recommendedName>
</protein>
<comment type="caution">
    <text evidence="5">The sequence shown here is derived from an EMBL/GenBank/DDBJ whole genome shotgun (WGS) entry which is preliminary data.</text>
</comment>
<evidence type="ECO:0000313" key="5">
    <source>
        <dbReference type="EMBL" id="KAF9149141.1"/>
    </source>
</evidence>
<dbReference type="EMBL" id="JAAAUQ010000568">
    <property type="protein sequence ID" value="KAF9149141.1"/>
    <property type="molecule type" value="Genomic_DNA"/>
</dbReference>
<keyword evidence="6" id="KW-1185">Reference proteome</keyword>
<feature type="binding site" evidence="4">
    <location>
        <position position="10"/>
    </location>
    <ligand>
        <name>Mg(2+)</name>
        <dbReference type="ChEBI" id="CHEBI:18420"/>
    </ligand>
</feature>
<feature type="binding site" evidence="4">
    <location>
        <position position="27"/>
    </location>
    <ligand>
        <name>Mg(2+)</name>
        <dbReference type="ChEBI" id="CHEBI:18420"/>
    </ligand>
</feature>
<feature type="binding site" evidence="3">
    <location>
        <begin position="3"/>
        <end position="10"/>
    </location>
    <ligand>
        <name>GTP</name>
        <dbReference type="ChEBI" id="CHEBI:37565"/>
    </ligand>
</feature>
<dbReference type="GO" id="GO:0046872">
    <property type="term" value="F:metal ion binding"/>
    <property type="evidence" value="ECO:0007669"/>
    <property type="project" value="UniProtKB-KW"/>
</dbReference>
<dbReference type="PANTHER" id="PTHR11711">
    <property type="entry name" value="ADP RIBOSYLATION FACTOR-RELATED"/>
    <property type="match status" value="1"/>
</dbReference>
<gene>
    <name evidence="5" type="ORF">BG015_009073</name>
</gene>
<dbReference type="Pfam" id="PF00025">
    <property type="entry name" value="Arf"/>
    <property type="match status" value="1"/>
</dbReference>
<evidence type="ECO:0000313" key="6">
    <source>
        <dbReference type="Proteomes" id="UP000748756"/>
    </source>
</evidence>
<dbReference type="PROSITE" id="PS51417">
    <property type="entry name" value="ARF"/>
    <property type="match status" value="1"/>
</dbReference>
<dbReference type="InterPro" id="IPR024156">
    <property type="entry name" value="Small_GTPase_ARF"/>
</dbReference>
<sequence>MVGPAGGGKTTVLYRLKLDETVNTIPTTGFNIEEIIIEGVEFTIWEVGGQWSCRGGLWRHYVQGTDAVICLVDSSDESQIEEARNSLWWMIV</sequence>
<dbReference type="GO" id="GO:0005525">
    <property type="term" value="F:GTP binding"/>
    <property type="evidence" value="ECO:0007669"/>
    <property type="project" value="UniProtKB-KW"/>
</dbReference>
<evidence type="ECO:0000256" key="1">
    <source>
        <dbReference type="ARBA" id="ARBA00022741"/>
    </source>
</evidence>
<keyword evidence="4" id="KW-0460">Magnesium</keyword>
<organism evidence="5 6">
    <name type="scientific">Linnemannia schmuckeri</name>
    <dbReference type="NCBI Taxonomy" id="64567"/>
    <lineage>
        <taxon>Eukaryota</taxon>
        <taxon>Fungi</taxon>
        <taxon>Fungi incertae sedis</taxon>
        <taxon>Mucoromycota</taxon>
        <taxon>Mortierellomycotina</taxon>
        <taxon>Mortierellomycetes</taxon>
        <taxon>Mortierellales</taxon>
        <taxon>Mortierellaceae</taxon>
        <taxon>Linnemannia</taxon>
    </lineage>
</organism>
<name>A0A9P5V9U9_9FUNG</name>
<dbReference type="InterPro" id="IPR027417">
    <property type="entry name" value="P-loop_NTPase"/>
</dbReference>
<evidence type="ECO:0008006" key="7">
    <source>
        <dbReference type="Google" id="ProtNLM"/>
    </source>
</evidence>
<dbReference type="InterPro" id="IPR006689">
    <property type="entry name" value="Small_GTPase_ARF/SAR"/>
</dbReference>
<evidence type="ECO:0000256" key="3">
    <source>
        <dbReference type="PIRSR" id="PIRSR606689-1"/>
    </source>
</evidence>
<feature type="binding site" evidence="3">
    <location>
        <position position="49"/>
    </location>
    <ligand>
        <name>GTP</name>
        <dbReference type="ChEBI" id="CHEBI:37565"/>
    </ligand>
</feature>
<dbReference type="AlphaFoldDB" id="A0A9P5V9U9"/>
<proteinExistence type="predicted"/>
<evidence type="ECO:0000256" key="2">
    <source>
        <dbReference type="ARBA" id="ARBA00023134"/>
    </source>
</evidence>
<keyword evidence="4" id="KW-0479">Metal-binding</keyword>
<reference evidence="5" key="1">
    <citation type="journal article" date="2020" name="Fungal Divers.">
        <title>Resolving the Mortierellaceae phylogeny through synthesis of multi-gene phylogenetics and phylogenomics.</title>
        <authorList>
            <person name="Vandepol N."/>
            <person name="Liber J."/>
            <person name="Desiro A."/>
            <person name="Na H."/>
            <person name="Kennedy M."/>
            <person name="Barry K."/>
            <person name="Grigoriev I.V."/>
            <person name="Miller A.N."/>
            <person name="O'Donnell K."/>
            <person name="Stajich J.E."/>
            <person name="Bonito G."/>
        </authorList>
    </citation>
    <scope>NUCLEOTIDE SEQUENCE</scope>
    <source>
        <strain evidence="5">NRRL 6426</strain>
    </source>
</reference>
<dbReference type="GO" id="GO:0003924">
    <property type="term" value="F:GTPase activity"/>
    <property type="evidence" value="ECO:0007669"/>
    <property type="project" value="InterPro"/>
</dbReference>
<dbReference type="Proteomes" id="UP000748756">
    <property type="component" value="Unassembled WGS sequence"/>
</dbReference>
<dbReference type="SUPFAM" id="SSF52540">
    <property type="entry name" value="P-loop containing nucleoside triphosphate hydrolases"/>
    <property type="match status" value="1"/>
</dbReference>
<accession>A0A9P5V9U9</accession>